<gene>
    <name evidence="1" type="ORF">N0V91_001156</name>
</gene>
<dbReference type="Proteomes" id="UP001140510">
    <property type="component" value="Unassembled WGS sequence"/>
</dbReference>
<reference evidence="1" key="1">
    <citation type="submission" date="2022-10" db="EMBL/GenBank/DDBJ databases">
        <title>Tapping the CABI collections for fungal endophytes: first genome assemblies for Collariella, Neodidymelliopsis, Ascochyta clinopodiicola, Didymella pomorum, Didymosphaeria variabile, Neocosmospora piperis and Neocucurbitaria cava.</title>
        <authorList>
            <person name="Hill R."/>
        </authorList>
    </citation>
    <scope>NUCLEOTIDE SEQUENCE</scope>
    <source>
        <strain evidence="1">IMI 355091</strain>
    </source>
</reference>
<dbReference type="AlphaFoldDB" id="A0A9W8ZM93"/>
<organism evidence="1 2">
    <name type="scientific">Didymella pomorum</name>
    <dbReference type="NCBI Taxonomy" id="749634"/>
    <lineage>
        <taxon>Eukaryota</taxon>
        <taxon>Fungi</taxon>
        <taxon>Dikarya</taxon>
        <taxon>Ascomycota</taxon>
        <taxon>Pezizomycotina</taxon>
        <taxon>Dothideomycetes</taxon>
        <taxon>Pleosporomycetidae</taxon>
        <taxon>Pleosporales</taxon>
        <taxon>Pleosporineae</taxon>
        <taxon>Didymellaceae</taxon>
        <taxon>Didymella</taxon>
    </lineage>
</organism>
<dbReference type="EMBL" id="JAPEVA010000005">
    <property type="protein sequence ID" value="KAJ4411372.1"/>
    <property type="molecule type" value="Genomic_DNA"/>
</dbReference>
<sequence>MSHCLPSQDDRSKFVAFEINGDSQEVESRMKLLNRLLGTNNRHECSTVNEIHLFDLVHLVLRIVLYNAERIDPEKLLPDFSDETDRISNLWSEISESWLKPVRLSQVFGGSFVGILTLHPEVSSSSEQCKERSLLEEGKA</sequence>
<evidence type="ECO:0000313" key="1">
    <source>
        <dbReference type="EMBL" id="KAJ4411372.1"/>
    </source>
</evidence>
<accession>A0A9W8ZM93</accession>
<evidence type="ECO:0000313" key="2">
    <source>
        <dbReference type="Proteomes" id="UP001140510"/>
    </source>
</evidence>
<keyword evidence="2" id="KW-1185">Reference proteome</keyword>
<proteinExistence type="predicted"/>
<protein>
    <submittedName>
        <fullName evidence="1">Uncharacterized protein</fullName>
    </submittedName>
</protein>
<name>A0A9W8ZM93_9PLEO</name>
<comment type="caution">
    <text evidence="1">The sequence shown here is derived from an EMBL/GenBank/DDBJ whole genome shotgun (WGS) entry which is preliminary data.</text>
</comment>